<keyword evidence="1" id="KW-1133">Transmembrane helix</keyword>
<dbReference type="Proteomes" id="UP000008141">
    <property type="component" value="Unassembled WGS sequence"/>
</dbReference>
<dbReference type="PANTHER" id="PTHR10900:SF77">
    <property type="entry name" value="FI19380P1"/>
    <property type="match status" value="1"/>
</dbReference>
<dbReference type="STRING" id="554065.E1Z6G6"/>
<dbReference type="SMART" id="SM00554">
    <property type="entry name" value="FAS1"/>
    <property type="match status" value="2"/>
</dbReference>
<evidence type="ECO:0000259" key="3">
    <source>
        <dbReference type="PROSITE" id="PS50213"/>
    </source>
</evidence>
<keyword evidence="2" id="KW-0732">Signal</keyword>
<dbReference type="InterPro" id="IPR050904">
    <property type="entry name" value="Adhesion/Biosynth-related"/>
</dbReference>
<evidence type="ECO:0000256" key="1">
    <source>
        <dbReference type="SAM" id="Phobius"/>
    </source>
</evidence>
<dbReference type="Pfam" id="PF02469">
    <property type="entry name" value="Fasciclin"/>
    <property type="match status" value="2"/>
</dbReference>
<feature type="transmembrane region" description="Helical" evidence="1">
    <location>
        <begin position="368"/>
        <end position="391"/>
    </location>
</feature>
<sequence length="396" mass="40568">MKCIALLLLVGVAGAAAQGTTKQTLIEAVKNNPKLSMLASSIESSPEIVEALGDFSGTVFAPNDDAFKAALAAATELGIASTVMEKLPYILFPISWYLLYHLQRYHLVPGTPVFSGDLADGEKLVTADNGKELTVAFEDGKAIIKAIGSEAGILTPDIKIGDDVAVHIIDTVLLPMLLPTGAPAPVPAPEAAPGPVPAPTNTMRAIYDSVVDAAKAEGLDNLLAALEASAGRLAASDLAGAFGPEFNGTVFAPTNAALETFLDEASIDLDAMTEEQLQALTDILTYHVVPSVAATSADLTNNQILETLNGVPITVLVRPKGVVIEDAAGNKYDVTVANIIAGDAVVHVIDGVLVPVASAPAPAPVPSGAATTLASIAAMAASLVAAALMIISEQRR</sequence>
<dbReference type="Gene3D" id="2.30.180.10">
    <property type="entry name" value="FAS1 domain"/>
    <property type="match status" value="2"/>
</dbReference>
<dbReference type="OrthoDB" id="515320at2759"/>
<evidence type="ECO:0000313" key="4">
    <source>
        <dbReference type="EMBL" id="EFN58646.1"/>
    </source>
</evidence>
<keyword evidence="5" id="KW-1185">Reference proteome</keyword>
<keyword evidence="1" id="KW-0472">Membrane</keyword>
<dbReference type="EMBL" id="GL433837">
    <property type="protein sequence ID" value="EFN58646.1"/>
    <property type="molecule type" value="Genomic_DNA"/>
</dbReference>
<evidence type="ECO:0000256" key="2">
    <source>
        <dbReference type="SAM" id="SignalP"/>
    </source>
</evidence>
<dbReference type="InterPro" id="IPR036378">
    <property type="entry name" value="FAS1_dom_sf"/>
</dbReference>
<feature type="signal peptide" evidence="2">
    <location>
        <begin position="1"/>
        <end position="17"/>
    </location>
</feature>
<dbReference type="InParanoid" id="E1Z6G6"/>
<keyword evidence="1" id="KW-0812">Transmembrane</keyword>
<dbReference type="KEGG" id="cvr:CHLNCDRAFT_140894"/>
<dbReference type="PROSITE" id="PS50213">
    <property type="entry name" value="FAS1"/>
    <property type="match status" value="2"/>
</dbReference>
<name>E1Z6G6_CHLVA</name>
<feature type="domain" description="FAS1" evidence="3">
    <location>
        <begin position="203"/>
        <end position="353"/>
    </location>
</feature>
<dbReference type="AlphaFoldDB" id="E1Z6G6"/>
<gene>
    <name evidence="4" type="ORF">CHLNCDRAFT_140894</name>
</gene>
<dbReference type="GeneID" id="17358121"/>
<dbReference type="SUPFAM" id="SSF82153">
    <property type="entry name" value="FAS1 domain"/>
    <property type="match status" value="2"/>
</dbReference>
<feature type="domain" description="FAS1" evidence="3">
    <location>
        <begin position="22"/>
        <end position="173"/>
    </location>
</feature>
<proteinExistence type="predicted"/>
<evidence type="ECO:0000313" key="5">
    <source>
        <dbReference type="Proteomes" id="UP000008141"/>
    </source>
</evidence>
<protein>
    <recommendedName>
        <fullName evidence="3">FAS1 domain-containing protein</fullName>
    </recommendedName>
</protein>
<dbReference type="GO" id="GO:0005615">
    <property type="term" value="C:extracellular space"/>
    <property type="evidence" value="ECO:0007669"/>
    <property type="project" value="TreeGrafter"/>
</dbReference>
<dbReference type="PANTHER" id="PTHR10900">
    <property type="entry name" value="PERIOSTIN-RELATED"/>
    <property type="match status" value="1"/>
</dbReference>
<dbReference type="InterPro" id="IPR000782">
    <property type="entry name" value="FAS1_domain"/>
</dbReference>
<dbReference type="RefSeq" id="XP_005850748.1">
    <property type="nucleotide sequence ID" value="XM_005850686.1"/>
</dbReference>
<reference evidence="4 5" key="1">
    <citation type="journal article" date="2010" name="Plant Cell">
        <title>The Chlorella variabilis NC64A genome reveals adaptation to photosymbiosis, coevolution with viruses, and cryptic sex.</title>
        <authorList>
            <person name="Blanc G."/>
            <person name="Duncan G."/>
            <person name="Agarkova I."/>
            <person name="Borodovsky M."/>
            <person name="Gurnon J."/>
            <person name="Kuo A."/>
            <person name="Lindquist E."/>
            <person name="Lucas S."/>
            <person name="Pangilinan J."/>
            <person name="Polle J."/>
            <person name="Salamov A."/>
            <person name="Terry A."/>
            <person name="Yamada T."/>
            <person name="Dunigan D.D."/>
            <person name="Grigoriev I.V."/>
            <person name="Claverie J.M."/>
            <person name="Van Etten J.L."/>
        </authorList>
    </citation>
    <scope>NUCLEOTIDE SEQUENCE [LARGE SCALE GENOMIC DNA]</scope>
    <source>
        <strain evidence="4 5">NC64A</strain>
    </source>
</reference>
<feature type="chain" id="PRO_5005672817" description="FAS1 domain-containing protein" evidence="2">
    <location>
        <begin position="18"/>
        <end position="396"/>
    </location>
</feature>
<organism evidence="5">
    <name type="scientific">Chlorella variabilis</name>
    <name type="common">Green alga</name>
    <dbReference type="NCBI Taxonomy" id="554065"/>
    <lineage>
        <taxon>Eukaryota</taxon>
        <taxon>Viridiplantae</taxon>
        <taxon>Chlorophyta</taxon>
        <taxon>core chlorophytes</taxon>
        <taxon>Trebouxiophyceae</taxon>
        <taxon>Chlorellales</taxon>
        <taxon>Chlorellaceae</taxon>
        <taxon>Chlorella clade</taxon>
        <taxon>Chlorella</taxon>
    </lineage>
</organism>
<accession>E1Z6G6</accession>